<evidence type="ECO:0000256" key="1">
    <source>
        <dbReference type="PROSITE-ProRule" id="PRU00339"/>
    </source>
</evidence>
<dbReference type="PROSITE" id="PS50005">
    <property type="entry name" value="TPR"/>
    <property type="match status" value="2"/>
</dbReference>
<dbReference type="AlphaFoldDB" id="A0A0B1ZT45"/>
<evidence type="ECO:0000313" key="3">
    <source>
        <dbReference type="EMBL" id="KHK92323.1"/>
    </source>
</evidence>
<dbReference type="Gene3D" id="1.25.40.10">
    <property type="entry name" value="Tetratricopeptide repeat domain"/>
    <property type="match status" value="2"/>
</dbReference>
<dbReference type="PROSITE" id="PS51257">
    <property type="entry name" value="PROKAR_LIPOPROTEIN"/>
    <property type="match status" value="1"/>
</dbReference>
<evidence type="ECO:0000313" key="4">
    <source>
        <dbReference type="Proteomes" id="UP000031057"/>
    </source>
</evidence>
<feature type="signal peptide" evidence="2">
    <location>
        <begin position="1"/>
        <end position="24"/>
    </location>
</feature>
<name>A0A0B1ZT45_9SPHN</name>
<dbReference type="PANTHER" id="PTHR12558:SF13">
    <property type="entry name" value="CELL DIVISION CYCLE PROTEIN 27 HOMOLOG"/>
    <property type="match status" value="1"/>
</dbReference>
<dbReference type="Pfam" id="PF13181">
    <property type="entry name" value="TPR_8"/>
    <property type="match status" value="1"/>
</dbReference>
<feature type="chain" id="PRO_5002065547" description="Tetratricopeptide repeat protein" evidence="2">
    <location>
        <begin position="25"/>
        <end position="431"/>
    </location>
</feature>
<keyword evidence="2" id="KW-0732">Signal</keyword>
<accession>A0A0B1ZT45</accession>
<dbReference type="Proteomes" id="UP000031057">
    <property type="component" value="Unassembled WGS sequence"/>
</dbReference>
<evidence type="ECO:0000256" key="2">
    <source>
        <dbReference type="SAM" id="SignalP"/>
    </source>
</evidence>
<dbReference type="PANTHER" id="PTHR12558">
    <property type="entry name" value="CELL DIVISION CYCLE 16,23,27"/>
    <property type="match status" value="1"/>
</dbReference>
<organism evidence="3 4">
    <name type="scientific">Novosphingobium malaysiense</name>
    <dbReference type="NCBI Taxonomy" id="1348853"/>
    <lineage>
        <taxon>Bacteria</taxon>
        <taxon>Pseudomonadati</taxon>
        <taxon>Pseudomonadota</taxon>
        <taxon>Alphaproteobacteria</taxon>
        <taxon>Sphingomonadales</taxon>
        <taxon>Sphingomonadaceae</taxon>
        <taxon>Novosphingobium</taxon>
    </lineage>
</organism>
<dbReference type="SUPFAM" id="SSF48452">
    <property type="entry name" value="TPR-like"/>
    <property type="match status" value="2"/>
</dbReference>
<dbReference type="EMBL" id="JTDI01000002">
    <property type="protein sequence ID" value="KHK92323.1"/>
    <property type="molecule type" value="Genomic_DNA"/>
</dbReference>
<keyword evidence="4" id="KW-1185">Reference proteome</keyword>
<comment type="caution">
    <text evidence="3">The sequence shown here is derived from an EMBL/GenBank/DDBJ whole genome shotgun (WGS) entry which is preliminary data.</text>
</comment>
<proteinExistence type="predicted"/>
<feature type="repeat" description="TPR" evidence="1">
    <location>
        <begin position="79"/>
        <end position="112"/>
    </location>
</feature>
<dbReference type="InterPro" id="IPR019734">
    <property type="entry name" value="TPR_rpt"/>
</dbReference>
<dbReference type="SMART" id="SM00028">
    <property type="entry name" value="TPR"/>
    <property type="match status" value="3"/>
</dbReference>
<keyword evidence="1" id="KW-0802">TPR repeat</keyword>
<dbReference type="STRING" id="1348853.LK12_05710"/>
<gene>
    <name evidence="3" type="ORF">LK12_05710</name>
</gene>
<feature type="repeat" description="TPR" evidence="1">
    <location>
        <begin position="258"/>
        <end position="291"/>
    </location>
</feature>
<dbReference type="InterPro" id="IPR011990">
    <property type="entry name" value="TPR-like_helical_dom_sf"/>
</dbReference>
<dbReference type="RefSeq" id="WP_039280638.1">
    <property type="nucleotide sequence ID" value="NZ_JTDI01000002.1"/>
</dbReference>
<protein>
    <recommendedName>
        <fullName evidence="5">Tetratricopeptide repeat protein</fullName>
    </recommendedName>
</protein>
<sequence>MSKRLNTSCIAVSLLALGGCQSMAGHSEFTRTEAASPQEREEVYALAALYQARILIGQGNLAAAAQILRTAQRFPKTQAEASNGLGVVYARMKRYDLADRYFRQAAVLEPRNPKYAANLAHLQGDVRMAAQSRSQPTPTPRLPDRRAQTATKVAEVAAEYAVQQMSEKVAVQRINEKAVVTHVPEIALQQAPSNRPTVAAAPSVPAAPEVKVTEPVDANPDSAAARSLDRARKELTAGNLAAAARLFRLAQRDAETLADASNGLGIVYARLGRHDLADRYMRMAAALEPANPRFAANLQRLNAEAMLAKNEGSMLASRDAAGTAAVTGGGGRIDLPKPAFGLAPAKVVAADTDNVLRAPDSASVNIRTSGTSAGATCADGGVHRISDSVSCLNVVSAPAPAPTMEVIRVSAEPAPHGEGKPLPVVQYNGKA</sequence>
<evidence type="ECO:0008006" key="5">
    <source>
        <dbReference type="Google" id="ProtNLM"/>
    </source>
</evidence>
<reference evidence="3 4" key="1">
    <citation type="submission" date="2014-10" db="EMBL/GenBank/DDBJ databases">
        <title>Genome sequence of Novosphingobium malaysiense MUSC 273(T).</title>
        <authorList>
            <person name="Lee L.-H."/>
        </authorList>
    </citation>
    <scope>NUCLEOTIDE SEQUENCE [LARGE SCALE GENOMIC DNA]</scope>
    <source>
        <strain evidence="3 4">MUSC 273</strain>
    </source>
</reference>